<dbReference type="CDD" id="cd10576">
    <property type="entry name" value="TNFRSF1A"/>
    <property type="match status" value="1"/>
</dbReference>
<comment type="caution">
    <text evidence="26">The sequence shown here is derived from an EMBL/GenBank/DDBJ whole genome shotgun (WGS) entry which is preliminary data.</text>
</comment>
<keyword evidence="12 20" id="KW-1015">Disulfide bond</keyword>
<feature type="transmembrane region" description="Helical" evidence="22">
    <location>
        <begin position="250"/>
        <end position="273"/>
    </location>
</feature>
<dbReference type="PRINTS" id="PR01918">
    <property type="entry name" value="TNFACTORR1A"/>
</dbReference>
<evidence type="ECO:0000256" key="19">
    <source>
        <dbReference type="ARBA" id="ARBA00081281"/>
    </source>
</evidence>
<dbReference type="Pfam" id="PF00531">
    <property type="entry name" value="Death"/>
    <property type="match status" value="1"/>
</dbReference>
<feature type="chain" id="PRO_5024282765" description="Tumor necrosis factor receptor superfamily member 1A" evidence="23">
    <location>
        <begin position="30"/>
        <end position="518"/>
    </location>
</feature>
<gene>
    <name evidence="26" type="ORF">Cadr_000029381</name>
</gene>
<evidence type="ECO:0000259" key="25">
    <source>
        <dbReference type="PROSITE" id="PS50050"/>
    </source>
</evidence>
<evidence type="ECO:0000256" key="10">
    <source>
        <dbReference type="ARBA" id="ARBA00023034"/>
    </source>
</evidence>
<evidence type="ECO:0000256" key="5">
    <source>
        <dbReference type="ARBA" id="ARBA00022692"/>
    </source>
</evidence>
<keyword evidence="27" id="KW-1185">Reference proteome</keyword>
<dbReference type="GO" id="GO:0050793">
    <property type="term" value="P:regulation of developmental process"/>
    <property type="evidence" value="ECO:0007669"/>
    <property type="project" value="UniProtKB-ARBA"/>
</dbReference>
<keyword evidence="4" id="KW-1003">Cell membrane</keyword>
<dbReference type="GO" id="GO:0000139">
    <property type="term" value="C:Golgi membrane"/>
    <property type="evidence" value="ECO:0007669"/>
    <property type="project" value="UniProtKB-SubCell"/>
</dbReference>
<keyword evidence="8" id="KW-0677">Repeat</keyword>
<feature type="repeat" description="TNFR-Cys" evidence="20">
    <location>
        <begin position="43"/>
        <end position="81"/>
    </location>
</feature>
<feature type="signal peptide" evidence="23">
    <location>
        <begin position="1"/>
        <end position="29"/>
    </location>
</feature>
<organism evidence="26 27">
    <name type="scientific">Camelus dromedarius</name>
    <name type="common">Dromedary</name>
    <name type="synonym">Arabian camel</name>
    <dbReference type="NCBI Taxonomy" id="9838"/>
    <lineage>
        <taxon>Eukaryota</taxon>
        <taxon>Metazoa</taxon>
        <taxon>Chordata</taxon>
        <taxon>Craniata</taxon>
        <taxon>Vertebrata</taxon>
        <taxon>Euteleostomi</taxon>
        <taxon>Mammalia</taxon>
        <taxon>Eutheria</taxon>
        <taxon>Laurasiatheria</taxon>
        <taxon>Artiodactyla</taxon>
        <taxon>Tylopoda</taxon>
        <taxon>Camelidae</taxon>
        <taxon>Camelus</taxon>
    </lineage>
</organism>
<feature type="region of interest" description="Disordered" evidence="21">
    <location>
        <begin position="352"/>
        <end position="422"/>
    </location>
</feature>
<evidence type="ECO:0000313" key="26">
    <source>
        <dbReference type="EMBL" id="KAB1254562.1"/>
    </source>
</evidence>
<dbReference type="SUPFAM" id="SSF57586">
    <property type="entry name" value="TNF receptor-like"/>
    <property type="match status" value="3"/>
</dbReference>
<keyword evidence="11 22" id="KW-0472">Membrane</keyword>
<dbReference type="GO" id="GO:0010557">
    <property type="term" value="P:positive regulation of macromolecule biosynthetic process"/>
    <property type="evidence" value="ECO:0007669"/>
    <property type="project" value="UniProtKB-ARBA"/>
</dbReference>
<keyword evidence="13 26" id="KW-0675">Receptor</keyword>
<dbReference type="GO" id="GO:0051239">
    <property type="term" value="P:regulation of multicellular organismal process"/>
    <property type="evidence" value="ECO:0007669"/>
    <property type="project" value="UniProtKB-ARBA"/>
</dbReference>
<keyword evidence="5 22" id="KW-0812">Transmembrane</keyword>
<dbReference type="PANTHER" id="PTHR46861">
    <property type="entry name" value="TUMOR NECROSIS FACTOR RECEPTOR SUPERFAMILY MEMBER 1A"/>
    <property type="match status" value="1"/>
</dbReference>
<dbReference type="InterPro" id="IPR020419">
    <property type="entry name" value="TNFR_1A"/>
</dbReference>
<feature type="repeat" description="TNFR-Cys" evidence="20">
    <location>
        <begin position="126"/>
        <end position="166"/>
    </location>
</feature>
<protein>
    <recommendedName>
        <fullName evidence="3">Tumor necrosis factor receptor superfamily member 1A</fullName>
    </recommendedName>
    <alternativeName>
        <fullName evidence="18">Tumor necrosis factor receptor 1</fullName>
    </alternativeName>
    <alternativeName>
        <fullName evidence="15">Tumor necrosis factor receptor type I</fullName>
    </alternativeName>
    <alternativeName>
        <fullName evidence="16">p55</fullName>
    </alternativeName>
    <alternativeName>
        <fullName evidence="17 19">p60</fullName>
    </alternativeName>
</protein>
<dbReference type="GO" id="GO:0043235">
    <property type="term" value="C:receptor complex"/>
    <property type="evidence" value="ECO:0007669"/>
    <property type="project" value="TreeGrafter"/>
</dbReference>
<evidence type="ECO:0000256" key="16">
    <source>
        <dbReference type="ARBA" id="ARBA00031535"/>
    </source>
</evidence>
<dbReference type="CDD" id="cd08313">
    <property type="entry name" value="Death_TNFR1"/>
    <property type="match status" value="1"/>
</dbReference>
<dbReference type="PANTHER" id="PTHR46861:SF1">
    <property type="entry name" value="TUMOR NECROSIS FACTOR RECEPTOR SUPERFAMILY MEMBER 1A"/>
    <property type="match status" value="1"/>
</dbReference>
<dbReference type="PROSITE" id="PS50017">
    <property type="entry name" value="DEATH_DOMAIN"/>
    <property type="match status" value="1"/>
</dbReference>
<dbReference type="GO" id="GO:0006954">
    <property type="term" value="P:inflammatory response"/>
    <property type="evidence" value="ECO:0007669"/>
    <property type="project" value="InterPro"/>
</dbReference>
<evidence type="ECO:0000256" key="9">
    <source>
        <dbReference type="ARBA" id="ARBA00022989"/>
    </source>
</evidence>
<dbReference type="PROSITE" id="PS00652">
    <property type="entry name" value="TNFR_NGFR_1"/>
    <property type="match status" value="2"/>
</dbReference>
<dbReference type="GO" id="GO:0009986">
    <property type="term" value="C:cell surface"/>
    <property type="evidence" value="ECO:0007669"/>
    <property type="project" value="UniProtKB-ARBA"/>
</dbReference>
<dbReference type="SMART" id="SM00005">
    <property type="entry name" value="DEATH"/>
    <property type="match status" value="1"/>
</dbReference>
<dbReference type="SUPFAM" id="SSF47986">
    <property type="entry name" value="DEATH domain"/>
    <property type="match status" value="1"/>
</dbReference>
<evidence type="ECO:0000256" key="18">
    <source>
        <dbReference type="ARBA" id="ARBA00031785"/>
    </source>
</evidence>
<dbReference type="InterPro" id="IPR052493">
    <property type="entry name" value="TNFRSF1A"/>
</dbReference>
<keyword evidence="7 23" id="KW-0732">Signal</keyword>
<dbReference type="Gene3D" id="1.10.533.10">
    <property type="entry name" value="Death Domain, Fas"/>
    <property type="match status" value="1"/>
</dbReference>
<dbReference type="FunFam" id="2.10.50.10:FF:000025">
    <property type="entry name" value="Tumor necrosis factor receptor superfamily member 1A"/>
    <property type="match status" value="1"/>
</dbReference>
<evidence type="ECO:0000256" key="7">
    <source>
        <dbReference type="ARBA" id="ARBA00022729"/>
    </source>
</evidence>
<feature type="domain" description="TNFR-Cys" evidence="25">
    <location>
        <begin position="126"/>
        <end position="166"/>
    </location>
</feature>
<evidence type="ECO:0000313" key="27">
    <source>
        <dbReference type="Proteomes" id="UP000299084"/>
    </source>
</evidence>
<feature type="repeat" description="TNFR-Cys" evidence="20">
    <location>
        <begin position="83"/>
        <end position="125"/>
    </location>
</feature>
<dbReference type="SMART" id="SM01411">
    <property type="entry name" value="Ephrin_rec_like"/>
    <property type="match status" value="1"/>
</dbReference>
<dbReference type="GO" id="GO:0006693">
    <property type="term" value="P:prostaglandin metabolic process"/>
    <property type="evidence" value="ECO:0007669"/>
    <property type="project" value="InterPro"/>
</dbReference>
<comment type="subcellular location">
    <subcellularLocation>
        <location evidence="1">Cell membrane</location>
        <topology evidence="1">Single-pass type I membrane protein</topology>
    </subcellularLocation>
    <subcellularLocation>
        <location evidence="2">Golgi apparatus membrane</location>
        <topology evidence="2">Single-pass type I membrane protein</topology>
    </subcellularLocation>
</comment>
<dbReference type="PROSITE" id="PS50050">
    <property type="entry name" value="TNFR_NGFR_2"/>
    <property type="match status" value="3"/>
</dbReference>
<dbReference type="Gene3D" id="2.10.50.10">
    <property type="entry name" value="Tumor Necrosis Factor Receptor, subunit A, domain 2"/>
    <property type="match status" value="2"/>
</dbReference>
<feature type="compositionally biased region" description="Gly residues" evidence="21">
    <location>
        <begin position="389"/>
        <end position="408"/>
    </location>
</feature>
<evidence type="ECO:0000256" key="21">
    <source>
        <dbReference type="SAM" id="MobiDB-lite"/>
    </source>
</evidence>
<evidence type="ECO:0000256" key="20">
    <source>
        <dbReference type="PROSITE-ProRule" id="PRU00206"/>
    </source>
</evidence>
<dbReference type="InterPro" id="IPR001368">
    <property type="entry name" value="TNFR/NGFR_Cys_rich_reg"/>
</dbReference>
<proteinExistence type="predicted"/>
<comment type="caution">
    <text evidence="20">Lacks conserved residue(s) required for the propagation of feature annotation.</text>
</comment>
<name>A0A5N4C6M9_CAMDR</name>
<dbReference type="InterPro" id="IPR033993">
    <property type="entry name" value="TNFRSF1A_N"/>
</dbReference>
<keyword evidence="10" id="KW-0333">Golgi apparatus</keyword>
<dbReference type="Pfam" id="PF00020">
    <property type="entry name" value="TNFR_c6"/>
    <property type="match status" value="2"/>
</dbReference>
<evidence type="ECO:0000256" key="2">
    <source>
        <dbReference type="ARBA" id="ARBA00004614"/>
    </source>
</evidence>
<feature type="domain" description="TNFR-Cys" evidence="25">
    <location>
        <begin position="83"/>
        <end position="125"/>
    </location>
</feature>
<evidence type="ECO:0000259" key="24">
    <source>
        <dbReference type="PROSITE" id="PS50017"/>
    </source>
</evidence>
<dbReference type="GO" id="GO:0005031">
    <property type="term" value="F:tumor necrosis factor receptor activity"/>
    <property type="evidence" value="ECO:0007669"/>
    <property type="project" value="InterPro"/>
</dbReference>
<dbReference type="InterPro" id="IPR011029">
    <property type="entry name" value="DEATH-like_dom_sf"/>
</dbReference>
<feature type="region of interest" description="Disordered" evidence="21">
    <location>
        <begin position="202"/>
        <end position="222"/>
    </location>
</feature>
<evidence type="ECO:0000256" key="8">
    <source>
        <dbReference type="ARBA" id="ARBA00022737"/>
    </source>
</evidence>
<evidence type="ECO:0000256" key="1">
    <source>
        <dbReference type="ARBA" id="ARBA00004251"/>
    </source>
</evidence>
<dbReference type="GO" id="GO:0005886">
    <property type="term" value="C:plasma membrane"/>
    <property type="evidence" value="ECO:0007669"/>
    <property type="project" value="UniProtKB-SubCell"/>
</dbReference>
<dbReference type="FunFam" id="2.10.50.10:FF:000020">
    <property type="entry name" value="Tumor necrosis factor receptor superfamily member 1A"/>
    <property type="match status" value="1"/>
</dbReference>
<evidence type="ECO:0000256" key="13">
    <source>
        <dbReference type="ARBA" id="ARBA00023170"/>
    </source>
</evidence>
<keyword evidence="9 22" id="KW-1133">Transmembrane helix</keyword>
<reference evidence="26 27" key="1">
    <citation type="journal article" date="2019" name="Mol. Ecol. Resour.">
        <title>Improving Illumina assemblies with Hi-C and long reads: an example with the North African dromedary.</title>
        <authorList>
            <person name="Elbers J.P."/>
            <person name="Rogers M.F."/>
            <person name="Perelman P.L."/>
            <person name="Proskuryakova A.A."/>
            <person name="Serdyukova N.A."/>
            <person name="Johnson W.E."/>
            <person name="Horin P."/>
            <person name="Corander J."/>
            <person name="Murphy D."/>
            <person name="Burger P.A."/>
        </authorList>
    </citation>
    <scope>NUCLEOTIDE SEQUENCE [LARGE SCALE GENOMIC DNA]</scope>
    <source>
        <strain evidence="26">Drom800</strain>
        <tissue evidence="26">Blood</tissue>
    </source>
</reference>
<feature type="domain" description="Death" evidence="24">
    <location>
        <begin position="424"/>
        <end position="509"/>
    </location>
</feature>
<evidence type="ECO:0000256" key="23">
    <source>
        <dbReference type="SAM" id="SignalP"/>
    </source>
</evidence>
<dbReference type="GO" id="GO:0006915">
    <property type="term" value="P:apoptotic process"/>
    <property type="evidence" value="ECO:0007669"/>
    <property type="project" value="UniProtKB-KW"/>
</dbReference>
<dbReference type="InterPro" id="IPR000488">
    <property type="entry name" value="Death_dom"/>
</dbReference>
<evidence type="ECO:0000256" key="3">
    <source>
        <dbReference type="ARBA" id="ARBA00016302"/>
    </source>
</evidence>
<sequence>MGLPTVPGLLLPLVLWALLVDVYPTGVHGLVPHPADREKRESLCPQGKYSHPQNSSICCTKCHKGTYLYNDCPDVGRDTDCRECPNGTYTALENHLRQCLSCSKCRKEMAQVEITPCAVDRDTVCGCRKNQYRQYWSETHFRCLDCSHCPNGTVHLFCQERQDTVCNCHLGFFLRDNKCVSCAKCKSLECEKLCPIVSETRKSQDPGEAKYPSAHAHRPSPSCPCPRPSSPVASRCPCPLTAVSLSPGTIVLLSLVIVFGLCLASFLFIGLVCRYQRWKPKLYSIICGKSTPVEEGEPEPLALSPSFSPPTGSSPVPDFISASSPTFTHCDWSNFRVASPLREVAPPHQGAGAILSLPAPPASTPVPTPVQQWEAGAHSAVPHSSRRGAGAGDAGGRGARGAGAGPGGPLLPSHRAARPPAADPRTLYAVVDGVPPTRWKEFMRRLGLSEHEIERLELQNGRCLREAQYSMLAAWRRRTPRREATLELLGRVLRDMDLLGCLEDIEEALGGPAPGLPR</sequence>
<evidence type="ECO:0000256" key="12">
    <source>
        <dbReference type="ARBA" id="ARBA00023157"/>
    </source>
</evidence>
<feature type="disulfide bond" evidence="20">
    <location>
        <begin position="84"/>
        <end position="99"/>
    </location>
</feature>
<evidence type="ECO:0000256" key="6">
    <source>
        <dbReference type="ARBA" id="ARBA00022703"/>
    </source>
</evidence>
<feature type="compositionally biased region" description="Pro residues" evidence="21">
    <location>
        <begin position="358"/>
        <end position="368"/>
    </location>
</feature>
<evidence type="ECO:0000256" key="11">
    <source>
        <dbReference type="ARBA" id="ARBA00023136"/>
    </source>
</evidence>
<evidence type="ECO:0000256" key="14">
    <source>
        <dbReference type="ARBA" id="ARBA00023180"/>
    </source>
</evidence>
<dbReference type="EMBL" id="JWIN03000034">
    <property type="protein sequence ID" value="KAB1254562.1"/>
    <property type="molecule type" value="Genomic_DNA"/>
</dbReference>
<dbReference type="GO" id="GO:0043120">
    <property type="term" value="F:tumor necrosis factor binding"/>
    <property type="evidence" value="ECO:0007669"/>
    <property type="project" value="TreeGrafter"/>
</dbReference>
<accession>A0A5N4C6M9</accession>
<dbReference type="GO" id="GO:0010468">
    <property type="term" value="P:regulation of gene expression"/>
    <property type="evidence" value="ECO:0007669"/>
    <property type="project" value="UniProtKB-ARBA"/>
</dbReference>
<dbReference type="InterPro" id="IPR033994">
    <property type="entry name" value="TNFRSF1A_death"/>
</dbReference>
<dbReference type="FunFam" id="1.10.533.10:FF:000044">
    <property type="entry name" value="Tumor necrosis factor receptor superfamily member 1A"/>
    <property type="match status" value="1"/>
</dbReference>
<feature type="domain" description="TNFR-Cys" evidence="25">
    <location>
        <begin position="43"/>
        <end position="81"/>
    </location>
</feature>
<keyword evidence="14" id="KW-0325">Glycoprotein</keyword>
<dbReference type="AlphaFoldDB" id="A0A5N4C6M9"/>
<dbReference type="GO" id="GO:0045121">
    <property type="term" value="C:membrane raft"/>
    <property type="evidence" value="ECO:0007669"/>
    <property type="project" value="TreeGrafter"/>
</dbReference>
<evidence type="ECO:0000256" key="22">
    <source>
        <dbReference type="SAM" id="Phobius"/>
    </source>
</evidence>
<evidence type="ECO:0000256" key="15">
    <source>
        <dbReference type="ARBA" id="ARBA00030825"/>
    </source>
</evidence>
<feature type="disulfide bond" evidence="20">
    <location>
        <begin position="59"/>
        <end position="72"/>
    </location>
</feature>
<evidence type="ECO:0000256" key="17">
    <source>
        <dbReference type="ARBA" id="ARBA00031548"/>
    </source>
</evidence>
<keyword evidence="6" id="KW-0053">Apoptosis</keyword>
<evidence type="ECO:0000256" key="4">
    <source>
        <dbReference type="ARBA" id="ARBA00022475"/>
    </source>
</evidence>
<dbReference type="Proteomes" id="UP000299084">
    <property type="component" value="Unassembled WGS sequence"/>
</dbReference>
<dbReference type="SMART" id="SM00208">
    <property type="entry name" value="TNFR"/>
    <property type="match status" value="3"/>
</dbReference>